<evidence type="ECO:0000256" key="9">
    <source>
        <dbReference type="ARBA" id="ARBA00022840"/>
    </source>
</evidence>
<evidence type="ECO:0000313" key="18">
    <source>
        <dbReference type="EMBL" id="KFD67878.1"/>
    </source>
</evidence>
<evidence type="ECO:0000259" key="17">
    <source>
        <dbReference type="PROSITE" id="PS51194"/>
    </source>
</evidence>
<name>A0A085NEI2_9BILA</name>
<evidence type="ECO:0000256" key="7">
    <source>
        <dbReference type="ARBA" id="ARBA00022801"/>
    </source>
</evidence>
<evidence type="ECO:0000256" key="15">
    <source>
        <dbReference type="SAM" id="MobiDB-lite"/>
    </source>
</evidence>
<feature type="region of interest" description="Disordered" evidence="15">
    <location>
        <begin position="1374"/>
        <end position="1400"/>
    </location>
</feature>
<protein>
    <recommendedName>
        <fullName evidence="2">adenylate kinase</fullName>
        <ecNumber evidence="2">2.7.4.3</ecNumber>
    </recommendedName>
</protein>
<accession>A0A085NEI2</accession>
<dbReference type="GO" id="GO:0055087">
    <property type="term" value="C:Ski complex"/>
    <property type="evidence" value="ECO:0007669"/>
    <property type="project" value="TreeGrafter"/>
</dbReference>
<dbReference type="GO" id="GO:0004017">
    <property type="term" value="F:AMP kinase activity"/>
    <property type="evidence" value="ECO:0007669"/>
    <property type="project" value="UniProtKB-EC"/>
</dbReference>
<dbReference type="InterPro" id="IPR040801">
    <property type="entry name" value="Ski2_N"/>
</dbReference>
<comment type="catalytic activity">
    <reaction evidence="12">
        <text>dCMP + ATP = dCDP + ADP</text>
        <dbReference type="Rhea" id="RHEA:25094"/>
        <dbReference type="ChEBI" id="CHEBI:30616"/>
        <dbReference type="ChEBI" id="CHEBI:57566"/>
        <dbReference type="ChEBI" id="CHEBI:58593"/>
        <dbReference type="ChEBI" id="CHEBI:456216"/>
        <dbReference type="EC" id="2.7.4.14"/>
    </reaction>
</comment>
<dbReference type="InterPro" id="IPR033690">
    <property type="entry name" value="Adenylat_kinase_CS"/>
</dbReference>
<dbReference type="GO" id="GO:0070478">
    <property type="term" value="P:nuclear-transcribed mRNA catabolic process, 3'-5' exonucleolytic nonsense-mediated decay"/>
    <property type="evidence" value="ECO:0007669"/>
    <property type="project" value="TreeGrafter"/>
</dbReference>
<dbReference type="InterPro" id="IPR010756">
    <property type="entry name" value="Tls1-like"/>
</dbReference>
<feature type="compositionally biased region" description="Polar residues" evidence="15">
    <location>
        <begin position="208"/>
        <end position="221"/>
    </location>
</feature>
<dbReference type="PRINTS" id="PR00094">
    <property type="entry name" value="ADENYLTKNASE"/>
</dbReference>
<feature type="coiled-coil region" evidence="14">
    <location>
        <begin position="1111"/>
        <end position="1138"/>
    </location>
</feature>
<evidence type="ECO:0000256" key="4">
    <source>
        <dbReference type="ARBA" id="ARBA00022679"/>
    </source>
</evidence>
<keyword evidence="14" id="KW-0175">Coiled coil</keyword>
<dbReference type="InterPro" id="IPR001650">
    <property type="entry name" value="Helicase_C-like"/>
</dbReference>
<reference evidence="18" key="1">
    <citation type="journal article" date="2014" name="Nat. Genet.">
        <title>Genome and transcriptome of the porcine whipworm Trichuris suis.</title>
        <authorList>
            <person name="Jex A.R."/>
            <person name="Nejsum P."/>
            <person name="Schwarz E.M."/>
            <person name="Hu L."/>
            <person name="Young N.D."/>
            <person name="Hall R.S."/>
            <person name="Korhonen P.K."/>
            <person name="Liao S."/>
            <person name="Thamsborg S."/>
            <person name="Xia J."/>
            <person name="Xu P."/>
            <person name="Wang S."/>
            <person name="Scheerlinck J.P."/>
            <person name="Hofmann A."/>
            <person name="Sternberg P.W."/>
            <person name="Wang J."/>
            <person name="Gasser R.B."/>
        </authorList>
    </citation>
    <scope>NUCLEOTIDE SEQUENCE [LARGE SCALE GENOMIC DNA]</scope>
    <source>
        <strain evidence="18">DCEP-RM93F</strain>
    </source>
</reference>
<feature type="domain" description="Helicase C-terminal" evidence="17">
    <location>
        <begin position="539"/>
        <end position="741"/>
    </location>
</feature>
<dbReference type="CDD" id="cd01428">
    <property type="entry name" value="ADK"/>
    <property type="match status" value="1"/>
</dbReference>
<proteinExistence type="inferred from homology"/>
<keyword evidence="9" id="KW-0067">ATP-binding</keyword>
<dbReference type="Proteomes" id="UP000030758">
    <property type="component" value="Unassembled WGS sequence"/>
</dbReference>
<keyword evidence="7" id="KW-0378">Hydrolase</keyword>
<comment type="catalytic activity">
    <reaction evidence="11">
        <text>CMP + ATP = CDP + ADP</text>
        <dbReference type="Rhea" id="RHEA:11600"/>
        <dbReference type="ChEBI" id="CHEBI:30616"/>
        <dbReference type="ChEBI" id="CHEBI:58069"/>
        <dbReference type="ChEBI" id="CHEBI:60377"/>
        <dbReference type="ChEBI" id="CHEBI:456216"/>
        <dbReference type="EC" id="2.7.4.14"/>
    </reaction>
</comment>
<dbReference type="InterPro" id="IPR027417">
    <property type="entry name" value="P-loop_NTPase"/>
</dbReference>
<comment type="function">
    <text evidence="13">Catalyzes the phosphorylation of pyrimidine nucleoside monophosphates at the expense of ATP. Plays an important role in de novo pyrimidine nucleotide biosynthesis. Has preference for UMP and CMP as phosphate acceptors.</text>
</comment>
<dbReference type="FunFam" id="3.40.50.300:FF:000315">
    <property type="entry name" value="Adenylate kinase 1"/>
    <property type="match status" value="1"/>
</dbReference>
<dbReference type="Pfam" id="PF08148">
    <property type="entry name" value="DSHCT"/>
    <property type="match status" value="1"/>
</dbReference>
<dbReference type="PROSITE" id="PS51192">
    <property type="entry name" value="HELICASE_ATP_BIND_1"/>
    <property type="match status" value="1"/>
</dbReference>
<dbReference type="CDD" id="cd18795">
    <property type="entry name" value="SF2_C_Ski2"/>
    <property type="match status" value="1"/>
</dbReference>
<dbReference type="PANTHER" id="PTHR12131:SF1">
    <property type="entry name" value="ATP-DEPENDENT RNA HELICASE SUPV3L1, MITOCHONDRIAL-RELATED"/>
    <property type="match status" value="1"/>
</dbReference>
<dbReference type="GO" id="GO:0005524">
    <property type="term" value="F:ATP binding"/>
    <property type="evidence" value="ECO:0007669"/>
    <property type="project" value="UniProtKB-KW"/>
</dbReference>
<dbReference type="GO" id="GO:0003676">
    <property type="term" value="F:nucleic acid binding"/>
    <property type="evidence" value="ECO:0007669"/>
    <property type="project" value="InterPro"/>
</dbReference>
<dbReference type="SMART" id="SM01142">
    <property type="entry name" value="DSHCT"/>
    <property type="match status" value="1"/>
</dbReference>
<evidence type="ECO:0000256" key="2">
    <source>
        <dbReference type="ARBA" id="ARBA00012955"/>
    </source>
</evidence>
<dbReference type="EC" id="2.7.4.3" evidence="2"/>
<keyword evidence="6" id="KW-0418">Kinase</keyword>
<dbReference type="PROSITE" id="PS51194">
    <property type="entry name" value="HELICASE_CTER"/>
    <property type="match status" value="1"/>
</dbReference>
<organism evidence="18">
    <name type="scientific">Trichuris suis</name>
    <name type="common">pig whipworm</name>
    <dbReference type="NCBI Taxonomy" id="68888"/>
    <lineage>
        <taxon>Eukaryota</taxon>
        <taxon>Metazoa</taxon>
        <taxon>Ecdysozoa</taxon>
        <taxon>Nematoda</taxon>
        <taxon>Enoplea</taxon>
        <taxon>Dorylaimia</taxon>
        <taxon>Trichinellida</taxon>
        <taxon>Trichuridae</taxon>
        <taxon>Trichuris</taxon>
    </lineage>
</organism>
<evidence type="ECO:0000256" key="6">
    <source>
        <dbReference type="ARBA" id="ARBA00022777"/>
    </source>
</evidence>
<keyword evidence="4" id="KW-0808">Transferase</keyword>
<dbReference type="GO" id="GO:0006225">
    <property type="term" value="P:UDP biosynthetic process"/>
    <property type="evidence" value="ECO:0007669"/>
    <property type="project" value="UniProtKB-ARBA"/>
</dbReference>
<dbReference type="PANTHER" id="PTHR12131">
    <property type="entry name" value="ATP-DEPENDENT RNA AND DNA HELICASE"/>
    <property type="match status" value="1"/>
</dbReference>
<dbReference type="InterPro" id="IPR014001">
    <property type="entry name" value="Helicase_ATP-bd"/>
</dbReference>
<evidence type="ECO:0000256" key="1">
    <source>
        <dbReference type="ARBA" id="ARBA00004496"/>
    </source>
</evidence>
<evidence type="ECO:0000256" key="10">
    <source>
        <dbReference type="ARBA" id="ARBA00047984"/>
    </source>
</evidence>
<dbReference type="Gene3D" id="1.10.3380.30">
    <property type="match status" value="1"/>
</dbReference>
<dbReference type="Pfam" id="PF00271">
    <property type="entry name" value="Helicase_C"/>
    <property type="match status" value="1"/>
</dbReference>
<dbReference type="InterPro" id="IPR012961">
    <property type="entry name" value="Ski2/MTR4_C"/>
</dbReference>
<dbReference type="FunFam" id="3.40.50.300:FF:000354">
    <property type="entry name" value="ATP-dependent RNA helicase SKI2"/>
    <property type="match status" value="1"/>
</dbReference>
<evidence type="ECO:0000256" key="8">
    <source>
        <dbReference type="ARBA" id="ARBA00022806"/>
    </source>
</evidence>
<feature type="region of interest" description="Disordered" evidence="15">
    <location>
        <begin position="207"/>
        <end position="230"/>
    </location>
</feature>
<dbReference type="Pfam" id="PF00406">
    <property type="entry name" value="ADK"/>
    <property type="match status" value="2"/>
</dbReference>
<evidence type="ECO:0000259" key="16">
    <source>
        <dbReference type="PROSITE" id="PS51192"/>
    </source>
</evidence>
<gene>
    <name evidence="18" type="ORF">M514_00276</name>
</gene>
<dbReference type="EMBL" id="KL367510">
    <property type="protein sequence ID" value="KFD67878.1"/>
    <property type="molecule type" value="Genomic_DNA"/>
</dbReference>
<dbReference type="Pfam" id="PF17911">
    <property type="entry name" value="Ski2_N"/>
    <property type="match status" value="1"/>
</dbReference>
<evidence type="ECO:0000256" key="3">
    <source>
        <dbReference type="ARBA" id="ARBA00022490"/>
    </source>
</evidence>
<dbReference type="SUPFAM" id="SSF52540">
    <property type="entry name" value="P-loop containing nucleoside triphosphate hydrolases"/>
    <property type="match status" value="4"/>
</dbReference>
<dbReference type="HAMAP" id="MF_00235">
    <property type="entry name" value="Adenylate_kinase_Adk"/>
    <property type="match status" value="1"/>
</dbReference>
<dbReference type="Pfam" id="PF07052">
    <property type="entry name" value="Hep_59"/>
    <property type="match status" value="1"/>
</dbReference>
<dbReference type="SMART" id="SM00490">
    <property type="entry name" value="HELICc"/>
    <property type="match status" value="1"/>
</dbReference>
<dbReference type="GO" id="GO:0016787">
    <property type="term" value="F:hydrolase activity"/>
    <property type="evidence" value="ECO:0007669"/>
    <property type="project" value="UniProtKB-KW"/>
</dbReference>
<dbReference type="GO" id="GO:0033862">
    <property type="term" value="F:UMP kinase activity"/>
    <property type="evidence" value="ECO:0007669"/>
    <property type="project" value="UniProtKB-ARBA"/>
</dbReference>
<keyword evidence="8" id="KW-0347">Helicase</keyword>
<evidence type="ECO:0000256" key="13">
    <source>
        <dbReference type="ARBA" id="ARBA00059689"/>
    </source>
</evidence>
<dbReference type="FunFam" id="3.40.50.300:FF:000447">
    <property type="entry name" value="helicase SKI2W isoform X2"/>
    <property type="match status" value="1"/>
</dbReference>
<sequence length="2357" mass="266691">MSDEEVSRLLQSLRRQAERELLLELLDMVVEEDLIPTMGQWDGGVDSSCLFDDDAHFNDLEVKVVRDEHTGEVTGYREAIEETPDTASSVLSLNREINTDNVQFTGMSGGIPFMPGGMEEDIAQSQKNPEDFSVDISPEEYHGAKSVCSDSNCFNTFVVEEEPVDSNIDSMNIKDTLLSVAPSGIFPILDELGLSSSFDWLSVDEKPSGSSVEAKSTQLADSSAGHLDENKLNNAEDSSLLDVENIEIVEKKAVIEENDASLPKSFKGDYEWARSVEMTDSVPEFEKLRPTLAKTYPFELDWFQKEAIVHLERGDSVFVAAHTSAGKTVVAEYAIALCQRHNTRAVYTSPVKALSNQKFRDFKNMFTDVGLVTGDVQLNTDAFCLIMTTEILRSMLYNGSEVVRELEWVIFDEVHYVNDPERGVVWEEVLIMLPNHVRVIMLSATVDDILEFADWIGRIKRRHIYVLKTLQRPVPLEHFLYTGKDGRSKRDCIALVNRHGTFLNQNYIAAEKLCSSSMCHMSTKNRYRIRENFGTTKNRWMTLISYLEEKDLLPMVAFVFSRVSCDRNASMLMSMDLTSNAEKSKVHRFFEHCFARLSPSDRNAPQILTIQEMCKRGIAVHHSGVLPIMKEAVEILFQQGLVRILFATETFAMGVNMPARTVVFDSVEKHDGHSVRLLHPGEYTQMAGRAGRRSLDKTGTVIILCKGFVPAKNDLMHMILGKPPKIQSRFRLTYNMLLNLFRAQPITPEMMIGKSYVENVSFRSYNSLLDSMARLKKRLDLMPELTCKRCKKGKIDAYFDVAKSLFDQCSAVLHDTLPSIRTGNILVVQTDSCFRVALVLNCYKFRGATYFQALMPYIRLSNSFLDNLTDVESWRMLHYGGVAKLFPVISLKTYSIVDVSEKSIVFVASSSVRINLNSRAIMEDWRLIKSKNCPPSNDVQQLLLHISAISPMVFQEFDSALSPVSSGFAVSEQTREMISSASMLQYKLRTFSCTSCQHFTKHFRLYYSRRALEQQATNCEEEMNRQELRLLPEYQNRLRVLRHFKYIDDSCIVQLPGKVAAVINQHPLLFSQLLLDNAVGPLRPDELASLLSATSCQHKRTSVDIPMSAEVKKLIEKLNATQEAIRKVERECEIAEADVESELNFNLMHVVQSWAKGMPFCELMTLTDAQEGIVVRCIQRVHEACRDLKTASCLIGDPNLTKLVDETLLAIRRDIVFTTSFARIVIVRLYRRFNKNQLQPIWENATLWHHDNDGDQLVIQRCAMASSSAQSDKARQYLVEKNVPVIFESLMIGLVSRRPDDVIQFMLDGLRTIRTLSVEELKWDMFIDNPPLSFDDHPKDAVSTIEKVDAAGGVPIGESELNTVEQMVGDVNKPKQVNENDQAAPDTDTEPSVLASSQPDIQQTPLDVPVVILLGCIGSQKTKLAKYAAQKLHEKGLTALHTSDLVKGALKDLEHVDLEALYEASGAFIGRLVSDDVINRIVYQAVSDVSDKSDLVLINGYPLTMEQLNYMKPVGTYHSLIGHIRRLLFQLFNVKAVALIDYHLKDLEKQFEERQMNSAESKNRIDEFVSKTMPVVKQFEDQEMLQIIPGECGSEAIEESIVLLLRGLLDPESVKEADKVNVESSQLEEVKATEQKEELREAPVDNGLVCFEAPVVLIVGAPGSFKSKYCAWLTDHFDGIAHISMGQLIADAIEANPGNSLYEKASEDMKAGEFISKKLCFELISQAVDRLAGKEYLFLLIEGYPRDLEEMSDLSTLVKDIKMVILIDCTEKFCEANVRRKMNGLRSSDEIDVYVSRCIQSFKVNTLPMLKYFDERKLLRLLEGDKGVEDLLPEILNTLETTFGCLKGGPGSGKGTQCAKIVQKYKLTHLSSGDLLRADVESGSQRGKQIKEIMANGQLVALEIVLDLIKEAMLKALTQGSKGFLIDGFPRDVTQGEKFEAEILPCAHVLFFDVSEDTMIKRLIGRGASSGRVDDNMETIKKRLETFRKQTQPVVDYYREKKKLAQVIKAEGTVDEIFAEVDKVMQKHVKLRTCKSQRVTVLVKCCSSPAMNRRRNLRRKRSSESDEDAEEQRRKHVETIRQFQLLRKRTHGLNVSELMQKGDEPKEKELDCLRLKTGGMVDMKKLKSSDLYDAFALRLSDLPPFVGNAWTSKRGFEVHFPGKANCATKTRRSCCPFRRKFVEEELCKRKGMRQPKEEETPKPRSIEERLFELPEHLKKYQSKTREDMLSNQMLCGIPEVDLGIEWASASRYFSFSVRLCLCREKIKTIEETEAAKQRWLTERANKGTTATTDEVEQADTFETNYTMARLSCKVASVAASNKEVFEKSALPTIPDDKPTDAECLRKFKGQFLYQNCQ</sequence>
<comment type="catalytic activity">
    <reaction evidence="10">
        <text>ATP + H2O = ADP + phosphate + H(+)</text>
        <dbReference type="Rhea" id="RHEA:13065"/>
        <dbReference type="ChEBI" id="CHEBI:15377"/>
        <dbReference type="ChEBI" id="CHEBI:15378"/>
        <dbReference type="ChEBI" id="CHEBI:30616"/>
        <dbReference type="ChEBI" id="CHEBI:43474"/>
        <dbReference type="ChEBI" id="CHEBI:456216"/>
        <dbReference type="EC" id="3.6.4.13"/>
    </reaction>
</comment>
<feature type="region of interest" description="Disordered" evidence="15">
    <location>
        <begin position="2053"/>
        <end position="2075"/>
    </location>
</feature>
<dbReference type="Pfam" id="PF00270">
    <property type="entry name" value="DEAD"/>
    <property type="match status" value="1"/>
</dbReference>
<evidence type="ECO:0000256" key="12">
    <source>
        <dbReference type="ARBA" id="ARBA00051598"/>
    </source>
</evidence>
<keyword evidence="5" id="KW-0547">Nucleotide-binding</keyword>
<dbReference type="InterPro" id="IPR011545">
    <property type="entry name" value="DEAD/DEAH_box_helicase_dom"/>
</dbReference>
<dbReference type="PROSITE" id="PS00113">
    <property type="entry name" value="ADENYLATE_KINASE"/>
    <property type="match status" value="1"/>
</dbReference>
<comment type="subcellular location">
    <subcellularLocation>
        <location evidence="1">Cytoplasm</location>
    </subcellularLocation>
</comment>
<evidence type="ECO:0000256" key="14">
    <source>
        <dbReference type="SAM" id="Coils"/>
    </source>
</evidence>
<feature type="domain" description="Helicase ATP-binding" evidence="16">
    <location>
        <begin position="308"/>
        <end position="464"/>
    </location>
</feature>
<evidence type="ECO:0000256" key="5">
    <source>
        <dbReference type="ARBA" id="ARBA00022741"/>
    </source>
</evidence>
<dbReference type="GO" id="GO:0003724">
    <property type="term" value="F:RNA helicase activity"/>
    <property type="evidence" value="ECO:0007669"/>
    <property type="project" value="UniProtKB-EC"/>
</dbReference>
<dbReference type="Gene3D" id="3.40.50.300">
    <property type="entry name" value="P-loop containing nucleotide triphosphate hydrolases"/>
    <property type="match status" value="5"/>
</dbReference>
<dbReference type="InterPro" id="IPR050699">
    <property type="entry name" value="RNA-DNA_Helicase"/>
</dbReference>
<keyword evidence="3" id="KW-0963">Cytoplasm</keyword>
<dbReference type="SMART" id="SM00487">
    <property type="entry name" value="DEXDc"/>
    <property type="match status" value="1"/>
</dbReference>
<evidence type="ECO:0000256" key="11">
    <source>
        <dbReference type="ARBA" id="ARBA00051396"/>
    </source>
</evidence>
<dbReference type="InterPro" id="IPR000850">
    <property type="entry name" value="Adenylat/UMP-CMP_kin"/>
</dbReference>